<evidence type="ECO:0000313" key="3">
    <source>
        <dbReference type="Proteomes" id="UP000273001"/>
    </source>
</evidence>
<gene>
    <name evidence="2" type="ORF">D5R93_12185</name>
</gene>
<feature type="region of interest" description="Disordered" evidence="1">
    <location>
        <begin position="18"/>
        <end position="160"/>
    </location>
</feature>
<feature type="compositionally biased region" description="Polar residues" evidence="1">
    <location>
        <begin position="23"/>
        <end position="38"/>
    </location>
</feature>
<evidence type="ECO:0000313" key="2">
    <source>
        <dbReference type="EMBL" id="AYD91020.1"/>
    </source>
</evidence>
<proteinExistence type="predicted"/>
<evidence type="ECO:0008006" key="4">
    <source>
        <dbReference type="Google" id="ProtNLM"/>
    </source>
</evidence>
<sequence length="340" mass="33628">MGAQVTALLRADAQTCAAAGSCDGSQSGTGSDLTQEDNAGTGRVRPGHPLASGGLDPSVESSGVTISLSAAQDYADPAPSDDQAGPTGSPDPQAAQASGAGETTGGGQDPDVAGEPEDTKTPQPTATGTPDSSQAVVSASGDAVGYQRASSLEPDGTGTVSHTLSYTAQVLPPAPDEEDAWAAFGTTAPPEGERICVGLLTLTYDSGGDLDSLVVTHAAEGAAEEGIDGVDPGTVVTTVVTTRLEVPVLSDSERGLVTAYARHASLSSGGLSVPLTALSPSADPGEGLAEVIALQATTTQQVLEGTAVTDNGGPEAVTPGWSANQLAQGRDQLATQELQP</sequence>
<feature type="compositionally biased region" description="Polar residues" evidence="1">
    <location>
        <begin position="59"/>
        <end position="70"/>
    </location>
</feature>
<dbReference type="Proteomes" id="UP000273001">
    <property type="component" value="Chromosome"/>
</dbReference>
<feature type="compositionally biased region" description="Polar residues" evidence="1">
    <location>
        <begin position="121"/>
        <end position="137"/>
    </location>
</feature>
<reference evidence="2 3" key="1">
    <citation type="submission" date="2018-09" db="EMBL/GenBank/DDBJ databases">
        <authorList>
            <person name="Li J."/>
        </authorList>
    </citation>
    <scope>NUCLEOTIDE SEQUENCE [LARGE SCALE GENOMIC DNA]</scope>
    <source>
        <strain evidence="2 3">2129</strain>
    </source>
</reference>
<organism evidence="2 3">
    <name type="scientific">Actinomyces lilanjuaniae</name>
    <dbReference type="NCBI Taxonomy" id="2321394"/>
    <lineage>
        <taxon>Bacteria</taxon>
        <taxon>Bacillati</taxon>
        <taxon>Actinomycetota</taxon>
        <taxon>Actinomycetes</taxon>
        <taxon>Actinomycetales</taxon>
        <taxon>Actinomycetaceae</taxon>
        <taxon>Actinomyces</taxon>
    </lineage>
</organism>
<dbReference type="EMBL" id="CP032514">
    <property type="protein sequence ID" value="AYD91020.1"/>
    <property type="molecule type" value="Genomic_DNA"/>
</dbReference>
<name>A0ABN5PRI2_9ACTO</name>
<evidence type="ECO:0000256" key="1">
    <source>
        <dbReference type="SAM" id="MobiDB-lite"/>
    </source>
</evidence>
<protein>
    <recommendedName>
        <fullName evidence="4">Lipoprotein</fullName>
    </recommendedName>
</protein>
<keyword evidence="3" id="KW-1185">Reference proteome</keyword>
<accession>A0ABN5PRI2</accession>